<dbReference type="InterPro" id="IPR010614">
    <property type="entry name" value="RAD3-like_helicase_DEAD"/>
</dbReference>
<keyword evidence="4" id="KW-0547">Nucleotide-binding</keyword>
<keyword evidence="3" id="KW-0479">Metal-binding</keyword>
<dbReference type="FunFam" id="3.40.50.300:FF:001352">
    <property type="entry name" value="DNA repair helicase"/>
    <property type="match status" value="1"/>
</dbReference>
<keyword evidence="2" id="KW-0004">4Fe-4S</keyword>
<dbReference type="InterPro" id="IPR045028">
    <property type="entry name" value="DinG/Rad3-like"/>
</dbReference>
<evidence type="ECO:0000256" key="5">
    <source>
        <dbReference type="ARBA" id="ARBA00022763"/>
    </source>
</evidence>
<feature type="compositionally biased region" description="Basic and acidic residues" evidence="15">
    <location>
        <begin position="314"/>
        <end position="323"/>
    </location>
</feature>
<dbReference type="SMART" id="SM00488">
    <property type="entry name" value="DEXDc2"/>
    <property type="match status" value="1"/>
</dbReference>
<evidence type="ECO:0000313" key="18">
    <source>
        <dbReference type="WBParaSite" id="GPLIN_000330100"/>
    </source>
</evidence>
<dbReference type="AlphaFoldDB" id="A0A183BRR5"/>
<sequence length="920" mass="103070">MDNTNELAIDGVKIQFPYVPYDCQRSFMDRVIKSLNSSSNAALESPTGTGKTLSLLCAALAWVQREKERLTPKMTSAKGLVEPTSQQSDASSAPPLYPKIFYASRTHSQLQQVVRELNKTKYKAVVKVATLAGRDQLCINEKVMEEKNSETRGHVCRTLVKARKCNYHLQLDMDDVMVNEMYKAEADGQAMDIEDLMNAARKFRHCPFYRARQMYDSADLILLPYNYLLDPKIRKIHSIRVRGNILIFDEAHNMEAIAEESMSVDFSTKSLSVAIREAKQVLELVVEEEEGLRTEMDENGESFSDLTKKKNGKNQRDGGEEDERLLPKNDVAHLLVLLHNFEEQIDALAAAGGGAVIDRVPGRVFSGEKMVELMKNAQILRSHRDKICSLIDRIGLYLAGHAAKNFGVWSVKGSALSEFASLISVVFVDAVEGASRHFQLFVERKESTLDYQERHKGLIEVEDGNGTEDAKSVTEFKLNYWCFNAGVAMKFIQDRGTRSIILASGTLAPMPMFIQCMGISFGWTLESPHCARQDQLMVAALNKGPTGVELAGTFQNRNSSSYKLSVGEVVLLTAKSTPQGMLVFFPSYSQMGTVLDHWKSCRSTNGQCLWDQLARQKCLLVEPKDKREVPALFREFDAAVRDNRPSVGKSGGALLFAVCRGKLSEGIDFSDSHCRAVVIVGIPFPPLYEPRIILKKACLTEQRKKAPSSLNPDEWYRIEGIRAVNQALGRIIRHKDDFGIVVLADSRFGTLNRLMFPCWIRNSIQTLTNTANFAPIVSRFFAERGILIERSHVAMVQQQQQQNEQIYGIKTEQTSSTPSTSQSQRDDDFDNEEIQVISVLQNNHTNKLATPIALSTTTRTPKATAEITFVGHALKGGPPNKEEALNKDDDVRLTLSEKSKWKKAKLRMAELNPAYFEEPL</sequence>
<dbReference type="Pfam" id="PF23109">
    <property type="entry name" value="ARCH_RTEL1"/>
    <property type="match status" value="1"/>
</dbReference>
<keyword evidence="12" id="KW-0234">DNA repair</keyword>
<proteinExistence type="predicted"/>
<dbReference type="InterPro" id="IPR057498">
    <property type="entry name" value="Rtel1_ARCH"/>
</dbReference>
<dbReference type="InterPro" id="IPR014013">
    <property type="entry name" value="Helic_SF1/SF2_ATP-bd_DinG/Rad3"/>
</dbReference>
<protein>
    <submittedName>
        <fullName evidence="18">Helicase ATP-binding domain-containing protein</fullName>
    </submittedName>
</protein>
<dbReference type="Pfam" id="PF06733">
    <property type="entry name" value="DEAD_2"/>
    <property type="match status" value="1"/>
</dbReference>
<keyword evidence="7" id="KW-0347">Helicase</keyword>
<organism evidence="17 18">
    <name type="scientific">Globodera pallida</name>
    <name type="common">Potato cyst nematode worm</name>
    <name type="synonym">Heterodera pallida</name>
    <dbReference type="NCBI Taxonomy" id="36090"/>
    <lineage>
        <taxon>Eukaryota</taxon>
        <taxon>Metazoa</taxon>
        <taxon>Ecdysozoa</taxon>
        <taxon>Nematoda</taxon>
        <taxon>Chromadorea</taxon>
        <taxon>Rhabditida</taxon>
        <taxon>Tylenchina</taxon>
        <taxon>Tylenchomorpha</taxon>
        <taxon>Tylenchoidea</taxon>
        <taxon>Heteroderidae</taxon>
        <taxon>Heteroderinae</taxon>
        <taxon>Globodera</taxon>
    </lineage>
</organism>
<evidence type="ECO:0000256" key="10">
    <source>
        <dbReference type="ARBA" id="ARBA00023014"/>
    </source>
</evidence>
<reference evidence="17" key="1">
    <citation type="submission" date="2013-12" db="EMBL/GenBank/DDBJ databases">
        <authorList>
            <person name="Aslett M."/>
        </authorList>
    </citation>
    <scope>NUCLEOTIDE SEQUENCE [LARGE SCALE GENOMIC DNA]</scope>
    <source>
        <strain evidence="17">Lindley</strain>
    </source>
</reference>
<evidence type="ECO:0000313" key="17">
    <source>
        <dbReference type="Proteomes" id="UP000050741"/>
    </source>
</evidence>
<dbReference type="GO" id="GO:0016818">
    <property type="term" value="F:hydrolase activity, acting on acid anhydrides, in phosphorus-containing anhydrides"/>
    <property type="evidence" value="ECO:0007669"/>
    <property type="project" value="InterPro"/>
</dbReference>
<evidence type="ECO:0000256" key="7">
    <source>
        <dbReference type="ARBA" id="ARBA00022806"/>
    </source>
</evidence>
<keyword evidence="6" id="KW-0378">Hydrolase</keyword>
<dbReference type="GO" id="GO:0045910">
    <property type="term" value="P:negative regulation of DNA recombination"/>
    <property type="evidence" value="ECO:0007669"/>
    <property type="project" value="TreeGrafter"/>
</dbReference>
<evidence type="ECO:0000256" key="2">
    <source>
        <dbReference type="ARBA" id="ARBA00022485"/>
    </source>
</evidence>
<reference evidence="18" key="3">
    <citation type="submission" date="2016-06" db="UniProtKB">
        <authorList>
            <consortium name="WormBaseParasite"/>
        </authorList>
    </citation>
    <scope>IDENTIFICATION</scope>
</reference>
<dbReference type="GO" id="GO:0006281">
    <property type="term" value="P:DNA repair"/>
    <property type="evidence" value="ECO:0007669"/>
    <property type="project" value="UniProtKB-KW"/>
</dbReference>
<dbReference type="PROSITE" id="PS51193">
    <property type="entry name" value="HELICASE_ATP_BIND_2"/>
    <property type="match status" value="1"/>
</dbReference>
<dbReference type="InterPro" id="IPR006554">
    <property type="entry name" value="Helicase-like_DEXD_c2"/>
</dbReference>
<keyword evidence="17" id="KW-1185">Reference proteome</keyword>
<reference evidence="17" key="2">
    <citation type="submission" date="2014-05" db="EMBL/GenBank/DDBJ databases">
        <title>The genome and life-stage specific transcriptomes of Globodera pallida elucidate key aspects of plant parasitism by a cyst nematode.</title>
        <authorList>
            <person name="Cotton J.A."/>
            <person name="Lilley C.J."/>
            <person name="Jones L.M."/>
            <person name="Kikuchi T."/>
            <person name="Reid A.J."/>
            <person name="Thorpe P."/>
            <person name="Tsai I.J."/>
            <person name="Beasley H."/>
            <person name="Blok V."/>
            <person name="Cock P.J.A."/>
            <person name="Van den Akker S.E."/>
            <person name="Holroyd N."/>
            <person name="Hunt M."/>
            <person name="Mantelin S."/>
            <person name="Naghra H."/>
            <person name="Pain A."/>
            <person name="Palomares-Rius J.E."/>
            <person name="Zarowiecki M."/>
            <person name="Berriman M."/>
            <person name="Jones J.T."/>
            <person name="Urwin P.E."/>
        </authorList>
    </citation>
    <scope>NUCLEOTIDE SEQUENCE [LARGE SCALE GENOMIC DNA]</scope>
    <source>
        <strain evidence="17">Lindley</strain>
    </source>
</reference>
<feature type="region of interest" description="Disordered" evidence="15">
    <location>
        <begin position="292"/>
        <end position="323"/>
    </location>
</feature>
<dbReference type="GO" id="GO:0090657">
    <property type="term" value="P:telomeric loop disassembly"/>
    <property type="evidence" value="ECO:0007669"/>
    <property type="project" value="TreeGrafter"/>
</dbReference>
<accession>A0A183BRR5</accession>
<dbReference type="GO" id="GO:0046872">
    <property type="term" value="F:metal ion binding"/>
    <property type="evidence" value="ECO:0007669"/>
    <property type="project" value="UniProtKB-KW"/>
</dbReference>
<dbReference type="InterPro" id="IPR027417">
    <property type="entry name" value="P-loop_NTPase"/>
</dbReference>
<evidence type="ECO:0000256" key="3">
    <source>
        <dbReference type="ARBA" id="ARBA00022723"/>
    </source>
</evidence>
<dbReference type="InterPro" id="IPR006555">
    <property type="entry name" value="ATP-dep_Helicase_C"/>
</dbReference>
<dbReference type="GO" id="GO:1904430">
    <property type="term" value="P:negative regulation of t-circle formation"/>
    <property type="evidence" value="ECO:0007669"/>
    <property type="project" value="TreeGrafter"/>
</dbReference>
<dbReference type="InterPro" id="IPR013020">
    <property type="entry name" value="Rad3/Chl1-like"/>
</dbReference>
<dbReference type="GO" id="GO:0005634">
    <property type="term" value="C:nucleus"/>
    <property type="evidence" value="ECO:0007669"/>
    <property type="project" value="UniProtKB-SubCell"/>
</dbReference>
<evidence type="ECO:0000256" key="15">
    <source>
        <dbReference type="SAM" id="MobiDB-lite"/>
    </source>
</evidence>
<dbReference type="CDD" id="cd17970">
    <property type="entry name" value="DEAHc_FancJ"/>
    <property type="match status" value="1"/>
</dbReference>
<dbReference type="Pfam" id="PF13307">
    <property type="entry name" value="Helicase_C_2"/>
    <property type="match status" value="1"/>
</dbReference>
<keyword evidence="14" id="KW-0539">Nucleus</keyword>
<dbReference type="WBParaSite" id="GPLIN_000330100">
    <property type="protein sequence ID" value="GPLIN_000330100"/>
    <property type="gene ID" value="GPLIN_000330100"/>
</dbReference>
<dbReference type="GO" id="GO:0070182">
    <property type="term" value="F:DNA polymerase binding"/>
    <property type="evidence" value="ECO:0007669"/>
    <property type="project" value="TreeGrafter"/>
</dbReference>
<evidence type="ECO:0000256" key="4">
    <source>
        <dbReference type="ARBA" id="ARBA00022741"/>
    </source>
</evidence>
<evidence type="ECO:0000256" key="8">
    <source>
        <dbReference type="ARBA" id="ARBA00022840"/>
    </source>
</evidence>
<keyword evidence="13" id="KW-0413">Isomerase</keyword>
<dbReference type="Gene3D" id="3.40.50.300">
    <property type="entry name" value="P-loop containing nucleotide triphosphate hydrolases"/>
    <property type="match status" value="2"/>
</dbReference>
<dbReference type="SUPFAM" id="SSF52540">
    <property type="entry name" value="P-loop containing nucleoside triphosphate hydrolases"/>
    <property type="match status" value="1"/>
</dbReference>
<keyword evidence="10" id="KW-0411">Iron-sulfur</keyword>
<evidence type="ECO:0000256" key="11">
    <source>
        <dbReference type="ARBA" id="ARBA00023125"/>
    </source>
</evidence>
<dbReference type="GO" id="GO:0005524">
    <property type="term" value="F:ATP binding"/>
    <property type="evidence" value="ECO:0007669"/>
    <property type="project" value="UniProtKB-KW"/>
</dbReference>
<dbReference type="GO" id="GO:0010569">
    <property type="term" value="P:regulation of double-strand break repair via homologous recombination"/>
    <property type="evidence" value="ECO:0007669"/>
    <property type="project" value="TreeGrafter"/>
</dbReference>
<dbReference type="PANTHER" id="PTHR11472">
    <property type="entry name" value="DNA REPAIR DEAD HELICASE RAD3/XP-D SUBFAMILY MEMBER"/>
    <property type="match status" value="1"/>
</dbReference>
<dbReference type="GO" id="GO:0051539">
    <property type="term" value="F:4 iron, 4 sulfur cluster binding"/>
    <property type="evidence" value="ECO:0007669"/>
    <property type="project" value="UniProtKB-KW"/>
</dbReference>
<evidence type="ECO:0000256" key="12">
    <source>
        <dbReference type="ARBA" id="ARBA00023204"/>
    </source>
</evidence>
<dbReference type="GO" id="GO:0003678">
    <property type="term" value="F:DNA helicase activity"/>
    <property type="evidence" value="ECO:0007669"/>
    <property type="project" value="InterPro"/>
</dbReference>
<keyword evidence="5" id="KW-0227">DNA damage</keyword>
<dbReference type="NCBIfam" id="TIGR00604">
    <property type="entry name" value="rad3"/>
    <property type="match status" value="1"/>
</dbReference>
<keyword evidence="9" id="KW-0408">Iron</keyword>
<dbReference type="GO" id="GO:0003677">
    <property type="term" value="F:DNA binding"/>
    <property type="evidence" value="ECO:0007669"/>
    <property type="project" value="UniProtKB-KW"/>
</dbReference>
<evidence type="ECO:0000259" key="16">
    <source>
        <dbReference type="PROSITE" id="PS51193"/>
    </source>
</evidence>
<name>A0A183BRR5_GLOPA</name>
<dbReference type="CDD" id="cd18788">
    <property type="entry name" value="SF2_C_XPD"/>
    <property type="match status" value="1"/>
</dbReference>
<feature type="domain" description="Helicase ATP-binding" evidence="16">
    <location>
        <begin position="10"/>
        <end position="296"/>
    </location>
</feature>
<evidence type="ECO:0000256" key="6">
    <source>
        <dbReference type="ARBA" id="ARBA00022801"/>
    </source>
</evidence>
<dbReference type="PANTHER" id="PTHR11472:SF34">
    <property type="entry name" value="REGULATOR OF TELOMERE ELONGATION HELICASE 1"/>
    <property type="match status" value="1"/>
</dbReference>
<comment type="subcellular location">
    <subcellularLocation>
        <location evidence="1">Nucleus</location>
    </subcellularLocation>
</comment>
<evidence type="ECO:0000256" key="9">
    <source>
        <dbReference type="ARBA" id="ARBA00023004"/>
    </source>
</evidence>
<evidence type="ECO:0000256" key="13">
    <source>
        <dbReference type="ARBA" id="ARBA00023235"/>
    </source>
</evidence>
<dbReference type="Proteomes" id="UP000050741">
    <property type="component" value="Unassembled WGS sequence"/>
</dbReference>
<dbReference type="SMART" id="SM00491">
    <property type="entry name" value="HELICc2"/>
    <property type="match status" value="1"/>
</dbReference>
<keyword evidence="8" id="KW-0067">ATP-binding</keyword>
<keyword evidence="11" id="KW-0238">DNA-binding</keyword>
<evidence type="ECO:0000256" key="14">
    <source>
        <dbReference type="ARBA" id="ARBA00023242"/>
    </source>
</evidence>
<evidence type="ECO:0000256" key="1">
    <source>
        <dbReference type="ARBA" id="ARBA00004123"/>
    </source>
</evidence>